<gene>
    <name evidence="9" type="ORF">HLB23_01880</name>
</gene>
<keyword evidence="2" id="KW-0378">Hydrolase</keyword>
<evidence type="ECO:0000259" key="7">
    <source>
        <dbReference type="Pfam" id="PF00710"/>
    </source>
</evidence>
<feature type="region of interest" description="Disordered" evidence="6">
    <location>
        <begin position="334"/>
        <end position="355"/>
    </location>
</feature>
<feature type="domain" description="Asparaginase/glutaminase C-terminal" evidence="8">
    <location>
        <begin position="208"/>
        <end position="322"/>
    </location>
</feature>
<dbReference type="RefSeq" id="WP_067520200.1">
    <property type="nucleotide sequence ID" value="NZ_JABELX010000001.1"/>
</dbReference>
<evidence type="ECO:0000313" key="9">
    <source>
        <dbReference type="EMBL" id="NNH68641.1"/>
    </source>
</evidence>
<organism evidence="9 10">
    <name type="scientific">Nocardia uniformis</name>
    <dbReference type="NCBI Taxonomy" id="53432"/>
    <lineage>
        <taxon>Bacteria</taxon>
        <taxon>Bacillati</taxon>
        <taxon>Actinomycetota</taxon>
        <taxon>Actinomycetes</taxon>
        <taxon>Mycobacteriales</taxon>
        <taxon>Nocardiaceae</taxon>
        <taxon>Nocardia</taxon>
    </lineage>
</organism>
<dbReference type="PIRSF" id="PIRSF001220">
    <property type="entry name" value="L-ASNase_gatD"/>
    <property type="match status" value="1"/>
</dbReference>
<dbReference type="PROSITE" id="PS51732">
    <property type="entry name" value="ASN_GLN_ASE_3"/>
    <property type="match status" value="1"/>
</dbReference>
<dbReference type="GO" id="GO:0004067">
    <property type="term" value="F:asparaginase activity"/>
    <property type="evidence" value="ECO:0007669"/>
    <property type="project" value="UniProtKB-UniRule"/>
</dbReference>
<dbReference type="PANTHER" id="PTHR11707">
    <property type="entry name" value="L-ASPARAGINASE"/>
    <property type="match status" value="1"/>
</dbReference>
<keyword evidence="10" id="KW-1185">Reference proteome</keyword>
<dbReference type="InterPro" id="IPR040919">
    <property type="entry name" value="Asparaginase_C"/>
</dbReference>
<dbReference type="InterPro" id="IPR027475">
    <property type="entry name" value="Asparaginase/glutaminase_AS2"/>
</dbReference>
<dbReference type="Proteomes" id="UP000586827">
    <property type="component" value="Unassembled WGS sequence"/>
</dbReference>
<dbReference type="Pfam" id="PF00710">
    <property type="entry name" value="Asparaginase"/>
    <property type="match status" value="1"/>
</dbReference>
<feature type="active site" description="O-isoaspartyl threonine intermediate" evidence="3">
    <location>
        <position position="19"/>
    </location>
</feature>
<feature type="binding site" evidence="4">
    <location>
        <begin position="99"/>
        <end position="100"/>
    </location>
    <ligand>
        <name>substrate</name>
    </ligand>
</feature>
<protein>
    <recommendedName>
        <fullName evidence="1">asparaginase</fullName>
        <ecNumber evidence="1">3.5.1.1</ecNumber>
    </recommendedName>
</protein>
<dbReference type="FunFam" id="3.40.50.40:FF:000001">
    <property type="entry name" value="L-asparaginase 1"/>
    <property type="match status" value="1"/>
</dbReference>
<feature type="active site" evidence="5">
    <location>
        <position position="99"/>
    </location>
</feature>
<evidence type="ECO:0000256" key="1">
    <source>
        <dbReference type="ARBA" id="ARBA00012920"/>
    </source>
</evidence>
<dbReference type="PROSITE" id="PS00917">
    <property type="entry name" value="ASN_GLN_ASE_2"/>
    <property type="match status" value="1"/>
</dbReference>
<dbReference type="SFLD" id="SFLDS00057">
    <property type="entry name" value="Glutaminase/Asparaginase"/>
    <property type="match status" value="1"/>
</dbReference>
<dbReference type="PIRSF" id="PIRSF500176">
    <property type="entry name" value="L_ASNase"/>
    <property type="match status" value="1"/>
</dbReference>
<feature type="binding site" evidence="4">
    <location>
        <position position="67"/>
    </location>
    <ligand>
        <name>substrate</name>
    </ligand>
</feature>
<accession>A0A849C6P0</accession>
<name>A0A849C6P0_9NOCA</name>
<dbReference type="Pfam" id="PF17763">
    <property type="entry name" value="Asparaginase_C"/>
    <property type="match status" value="1"/>
</dbReference>
<dbReference type="InterPro" id="IPR027474">
    <property type="entry name" value="L-asparaginase_N"/>
</dbReference>
<evidence type="ECO:0000256" key="5">
    <source>
        <dbReference type="PROSITE-ProRule" id="PRU10100"/>
    </source>
</evidence>
<dbReference type="PANTHER" id="PTHR11707:SF28">
    <property type="entry name" value="60 KDA LYSOPHOSPHOLIPASE"/>
    <property type="match status" value="1"/>
</dbReference>
<proteinExistence type="predicted"/>
<dbReference type="GO" id="GO:0009066">
    <property type="term" value="P:aspartate family amino acid metabolic process"/>
    <property type="evidence" value="ECO:0007669"/>
    <property type="project" value="UniProtKB-ARBA"/>
</dbReference>
<evidence type="ECO:0000256" key="3">
    <source>
        <dbReference type="PIRSR" id="PIRSR001220-1"/>
    </source>
</evidence>
<evidence type="ECO:0000256" key="6">
    <source>
        <dbReference type="SAM" id="MobiDB-lite"/>
    </source>
</evidence>
<dbReference type="InterPro" id="IPR037152">
    <property type="entry name" value="L-asparaginase_N_sf"/>
</dbReference>
<dbReference type="EMBL" id="JABELX010000001">
    <property type="protein sequence ID" value="NNH68641.1"/>
    <property type="molecule type" value="Genomic_DNA"/>
</dbReference>
<dbReference type="SMART" id="SM00870">
    <property type="entry name" value="Asparaginase"/>
    <property type="match status" value="1"/>
</dbReference>
<dbReference type="EC" id="3.5.1.1" evidence="1"/>
<dbReference type="CDD" id="cd08963">
    <property type="entry name" value="L-asparaginase_I"/>
    <property type="match status" value="1"/>
</dbReference>
<dbReference type="SUPFAM" id="SSF53774">
    <property type="entry name" value="Glutaminase/Asparaginase"/>
    <property type="match status" value="1"/>
</dbReference>
<dbReference type="Gene3D" id="3.40.50.1170">
    <property type="entry name" value="L-asparaginase, N-terminal domain"/>
    <property type="match status" value="1"/>
</dbReference>
<dbReference type="InterPro" id="IPR036152">
    <property type="entry name" value="Asp/glu_Ase-like_sf"/>
</dbReference>
<dbReference type="InterPro" id="IPR041725">
    <property type="entry name" value="L-asparaginase_I"/>
</dbReference>
<dbReference type="Gene3D" id="3.40.50.40">
    <property type="match status" value="1"/>
</dbReference>
<comment type="caution">
    <text evidence="9">The sequence shown here is derived from an EMBL/GenBank/DDBJ whole genome shotgun (WGS) entry which is preliminary data.</text>
</comment>
<dbReference type="InterPro" id="IPR027473">
    <property type="entry name" value="L-asparaginase_C"/>
</dbReference>
<sequence>MTAVERPPMRVEILYTGGTFGMVDHGAGMHPRSGLDAEIAEIIDEFEEAAEVSVDCRYGELDRVIDSADADAGTAVRIAERVRSGTAAGTDGVIVIHGTDTMAYVGARIAFELRDIAVPVLLTGAQIPLGHPGSDARGNLHLALNSIVAQPVPGTYLAFGSALHPAVRASKRAIDDYDGFATIRDLTPPERPSALPIPRRGGAANDPVGLLTVFPGMHAELLDAALGHYRGGLVLECYGAGTAPLHSADLIASIRSATRRSTPVVVITQCDSGSIDLERYQPGRALLDAGAISGGDMTREAALAKLSFLVAHGLTGAALRHWVTTNLLGELANPRAAPKLPSPARESHSPSRSYQ</sequence>
<dbReference type="PRINTS" id="PR00139">
    <property type="entry name" value="ASNGLNASE"/>
</dbReference>
<dbReference type="GO" id="GO:0005829">
    <property type="term" value="C:cytosol"/>
    <property type="evidence" value="ECO:0007669"/>
    <property type="project" value="TreeGrafter"/>
</dbReference>
<reference evidence="9 10" key="1">
    <citation type="submission" date="2020-05" db="EMBL/GenBank/DDBJ databases">
        <title>MicrobeNet Type strains.</title>
        <authorList>
            <person name="Nicholson A.C."/>
        </authorList>
    </citation>
    <scope>NUCLEOTIDE SEQUENCE [LARGE SCALE GENOMIC DNA]</scope>
    <source>
        <strain evidence="9 10">JCM 3224</strain>
    </source>
</reference>
<evidence type="ECO:0000256" key="2">
    <source>
        <dbReference type="ARBA" id="ARBA00022801"/>
    </source>
</evidence>
<dbReference type="AlphaFoldDB" id="A0A849C6P0"/>
<evidence type="ECO:0000313" key="10">
    <source>
        <dbReference type="Proteomes" id="UP000586827"/>
    </source>
</evidence>
<feature type="domain" description="L-asparaginase N-terminal" evidence="7">
    <location>
        <begin position="10"/>
        <end position="183"/>
    </location>
</feature>
<evidence type="ECO:0000256" key="4">
    <source>
        <dbReference type="PIRSR" id="PIRSR001220-2"/>
    </source>
</evidence>
<evidence type="ECO:0000259" key="8">
    <source>
        <dbReference type="Pfam" id="PF17763"/>
    </source>
</evidence>
<dbReference type="InterPro" id="IPR006034">
    <property type="entry name" value="Asparaginase/glutaminase-like"/>
</dbReference>